<sequence length="142" mass="15984">AHYHTFGLIYKQAQHPNEHGQNDGCPLCAITCNPVSVHDDHVAVQRHDNHEEDAAEEANVVRAGDQTAHEVSRSPLADPGIDRVERQREDEEEVRECQVEEADVYLPDTFLFLCTSKIPVNDQLPFLHTTPNSSVDLRSVCF</sequence>
<keyword evidence="3" id="KW-1185">Reference proteome</keyword>
<dbReference type="Ensembl" id="ENSMZET00005008988.1">
    <property type="protein sequence ID" value="ENSMZEP00005008648.1"/>
    <property type="gene ID" value="ENSMZEG00005006579.1"/>
</dbReference>
<reference evidence="2 3" key="1">
    <citation type="journal article" date="2014" name="Nature">
        <title>The genomic substrate for adaptive radiation in African cichlid fish.</title>
        <authorList>
            <person name="Brawand D."/>
            <person name="Wagner C.E."/>
            <person name="Li Y.I."/>
            <person name="Malinsky M."/>
            <person name="Keller I."/>
            <person name="Fan S."/>
            <person name="Simakov O."/>
            <person name="Ng A.Y."/>
            <person name="Lim Z.W."/>
            <person name="Bezault E."/>
            <person name="Turner-Maier J."/>
            <person name="Johnson J."/>
            <person name="Alcazar R."/>
            <person name="Noh H.J."/>
            <person name="Russell P."/>
            <person name="Aken B."/>
            <person name="Alfoldi J."/>
            <person name="Amemiya C."/>
            <person name="Azzouzi N."/>
            <person name="Baroiller J.F."/>
            <person name="Barloy-Hubler F."/>
            <person name="Berlin A."/>
            <person name="Bloomquist R."/>
            <person name="Carleton K.L."/>
            <person name="Conte M.A."/>
            <person name="D'Cotta H."/>
            <person name="Eshel O."/>
            <person name="Gaffney L."/>
            <person name="Galibert F."/>
            <person name="Gante H.F."/>
            <person name="Gnerre S."/>
            <person name="Greuter L."/>
            <person name="Guyon R."/>
            <person name="Haddad N.S."/>
            <person name="Haerty W."/>
            <person name="Harris R.M."/>
            <person name="Hofmann H.A."/>
            <person name="Hourlier T."/>
            <person name="Hulata G."/>
            <person name="Jaffe D.B."/>
            <person name="Lara M."/>
            <person name="Lee A.P."/>
            <person name="MacCallum I."/>
            <person name="Mwaiko S."/>
            <person name="Nikaido M."/>
            <person name="Nishihara H."/>
            <person name="Ozouf-Costaz C."/>
            <person name="Penman D.J."/>
            <person name="Przybylski D."/>
            <person name="Rakotomanga M."/>
            <person name="Renn S.C.P."/>
            <person name="Ribeiro F.J."/>
            <person name="Ron M."/>
            <person name="Salzburger W."/>
            <person name="Sanchez-Pulido L."/>
            <person name="Santos M.E."/>
            <person name="Searle S."/>
            <person name="Sharpe T."/>
            <person name="Swofford R."/>
            <person name="Tan F.J."/>
            <person name="Williams L."/>
            <person name="Young S."/>
            <person name="Yin S."/>
            <person name="Okada N."/>
            <person name="Kocher T.D."/>
            <person name="Miska E.A."/>
            <person name="Lander E.S."/>
            <person name="Venkatesh B."/>
            <person name="Fernald R.D."/>
            <person name="Meyer A."/>
            <person name="Ponting C.P."/>
            <person name="Streelman J.T."/>
            <person name="Lindblad-Toh K."/>
            <person name="Seehausen O."/>
            <person name="Di Palma F."/>
        </authorList>
    </citation>
    <scope>NUCLEOTIDE SEQUENCE</scope>
</reference>
<reference evidence="2" key="3">
    <citation type="submission" date="2025-09" db="UniProtKB">
        <authorList>
            <consortium name="Ensembl"/>
        </authorList>
    </citation>
    <scope>IDENTIFICATION</scope>
</reference>
<reference evidence="2" key="2">
    <citation type="submission" date="2025-08" db="UniProtKB">
        <authorList>
            <consortium name="Ensembl"/>
        </authorList>
    </citation>
    <scope>IDENTIFICATION</scope>
</reference>
<evidence type="ECO:0000313" key="3">
    <source>
        <dbReference type="Proteomes" id="UP000265160"/>
    </source>
</evidence>
<dbReference type="Proteomes" id="UP000265160">
    <property type="component" value="LG11"/>
</dbReference>
<organism evidence="2 3">
    <name type="scientific">Maylandia zebra</name>
    <name type="common">zebra mbuna</name>
    <dbReference type="NCBI Taxonomy" id="106582"/>
    <lineage>
        <taxon>Eukaryota</taxon>
        <taxon>Metazoa</taxon>
        <taxon>Chordata</taxon>
        <taxon>Craniata</taxon>
        <taxon>Vertebrata</taxon>
        <taxon>Euteleostomi</taxon>
        <taxon>Actinopterygii</taxon>
        <taxon>Neopterygii</taxon>
        <taxon>Teleostei</taxon>
        <taxon>Neoteleostei</taxon>
        <taxon>Acanthomorphata</taxon>
        <taxon>Ovalentaria</taxon>
        <taxon>Cichlomorphae</taxon>
        <taxon>Cichliformes</taxon>
        <taxon>Cichlidae</taxon>
        <taxon>African cichlids</taxon>
        <taxon>Pseudocrenilabrinae</taxon>
        <taxon>Haplochromini</taxon>
        <taxon>Maylandia</taxon>
        <taxon>Maylandia zebra complex</taxon>
    </lineage>
</organism>
<proteinExistence type="predicted"/>
<protein>
    <submittedName>
        <fullName evidence="2">Uncharacterized protein</fullName>
    </submittedName>
</protein>
<dbReference type="GeneTree" id="ENSGT00940000178252"/>
<evidence type="ECO:0000313" key="2">
    <source>
        <dbReference type="Ensembl" id="ENSMZEP00005008648.1"/>
    </source>
</evidence>
<dbReference type="AlphaFoldDB" id="A0A3P9BFI0"/>
<accession>A0A3P9BFI0</accession>
<feature type="region of interest" description="Disordered" evidence="1">
    <location>
        <begin position="48"/>
        <end position="79"/>
    </location>
</feature>
<evidence type="ECO:0000256" key="1">
    <source>
        <dbReference type="SAM" id="MobiDB-lite"/>
    </source>
</evidence>
<name>A0A3P9BFI0_9CICH</name>